<evidence type="ECO:0000313" key="5">
    <source>
        <dbReference type="EMBL" id="CAF3888046.1"/>
    </source>
</evidence>
<dbReference type="EMBL" id="CAJNOK010010481">
    <property type="protein sequence ID" value="CAF1116982.1"/>
    <property type="molecule type" value="Genomic_DNA"/>
</dbReference>
<name>A0A813Y9W1_9BILA</name>
<comment type="caution">
    <text evidence="2">The sequence shown here is derived from an EMBL/GenBank/DDBJ whole genome shotgun (WGS) entry which is preliminary data.</text>
</comment>
<sequence length="300" mass="35016">MSSLYLKLKPNAKSKQTSTTILRNQTSFRHSQLAIPLCYLLDIKTNEIIVKQALYNVIPNLHRMPVCENIERYCSTNMKQLRSMKITSPTEISSIRISRCRGMIRNSDANQLVTLRNRQIVRECKVLLTRLQSNDIENITTANIPVPFSIQEEKKSSSQKRSKKKRDEKTFVSSACKELQEYKQQSKRKQYDSIDVKQNKRRQTMFQSMNVNCIEDDLVIYLKCFICNTKTILNSNDTSLFTHWKLHQNKKLASNIYDSLIADKLVRVVEYYLAPRKHSLEGEIKQIFILDSKTSSHIRD</sequence>
<dbReference type="Proteomes" id="UP000677228">
    <property type="component" value="Unassembled WGS sequence"/>
</dbReference>
<dbReference type="EMBL" id="CAJNOQ010001257">
    <property type="protein sequence ID" value="CAF0881173.1"/>
    <property type="molecule type" value="Genomic_DNA"/>
</dbReference>
<evidence type="ECO:0000313" key="2">
    <source>
        <dbReference type="EMBL" id="CAF0881173.1"/>
    </source>
</evidence>
<dbReference type="Proteomes" id="UP000663829">
    <property type="component" value="Unassembled WGS sequence"/>
</dbReference>
<dbReference type="EMBL" id="CAJOBC010001257">
    <property type="protein sequence ID" value="CAF3667320.1"/>
    <property type="molecule type" value="Genomic_DNA"/>
</dbReference>
<reference evidence="2" key="1">
    <citation type="submission" date="2021-02" db="EMBL/GenBank/DDBJ databases">
        <authorList>
            <person name="Nowell W R."/>
        </authorList>
    </citation>
    <scope>NUCLEOTIDE SEQUENCE</scope>
</reference>
<protein>
    <submittedName>
        <fullName evidence="2">Uncharacterized protein</fullName>
    </submittedName>
</protein>
<dbReference type="Proteomes" id="UP000682733">
    <property type="component" value="Unassembled WGS sequence"/>
</dbReference>
<keyword evidence="6" id="KW-1185">Reference proteome</keyword>
<dbReference type="EMBL" id="CAJOBA010015522">
    <property type="protein sequence ID" value="CAF3888046.1"/>
    <property type="molecule type" value="Genomic_DNA"/>
</dbReference>
<feature type="region of interest" description="Disordered" evidence="1">
    <location>
        <begin position="150"/>
        <end position="169"/>
    </location>
</feature>
<dbReference type="OrthoDB" id="10056659at2759"/>
<evidence type="ECO:0000313" key="3">
    <source>
        <dbReference type="EMBL" id="CAF1116982.1"/>
    </source>
</evidence>
<dbReference type="AlphaFoldDB" id="A0A813Y9W1"/>
<evidence type="ECO:0000256" key="1">
    <source>
        <dbReference type="SAM" id="MobiDB-lite"/>
    </source>
</evidence>
<evidence type="ECO:0000313" key="6">
    <source>
        <dbReference type="Proteomes" id="UP000663829"/>
    </source>
</evidence>
<dbReference type="Proteomes" id="UP000681722">
    <property type="component" value="Unassembled WGS sequence"/>
</dbReference>
<organism evidence="2 6">
    <name type="scientific">Didymodactylos carnosus</name>
    <dbReference type="NCBI Taxonomy" id="1234261"/>
    <lineage>
        <taxon>Eukaryota</taxon>
        <taxon>Metazoa</taxon>
        <taxon>Spiralia</taxon>
        <taxon>Gnathifera</taxon>
        <taxon>Rotifera</taxon>
        <taxon>Eurotatoria</taxon>
        <taxon>Bdelloidea</taxon>
        <taxon>Philodinida</taxon>
        <taxon>Philodinidae</taxon>
        <taxon>Didymodactylos</taxon>
    </lineage>
</organism>
<evidence type="ECO:0000313" key="4">
    <source>
        <dbReference type="EMBL" id="CAF3667320.1"/>
    </source>
</evidence>
<gene>
    <name evidence="2" type="ORF">GPM918_LOCUS7619</name>
    <name evidence="3" type="ORF">OVA965_LOCUS20000</name>
    <name evidence="4" type="ORF">SRO942_LOCUS7619</name>
    <name evidence="5" type="ORF">TMI583_LOCUS20246</name>
</gene>
<accession>A0A813Y9W1</accession>
<proteinExistence type="predicted"/>